<keyword evidence="11" id="KW-1185">Reference proteome</keyword>
<feature type="compositionally biased region" description="Basic and acidic residues" evidence="8">
    <location>
        <begin position="128"/>
        <end position="138"/>
    </location>
</feature>
<dbReference type="AlphaFoldDB" id="A0A8S1KSJ4"/>
<dbReference type="InterPro" id="IPR001932">
    <property type="entry name" value="PPM-type_phosphatase-like_dom"/>
</dbReference>
<evidence type="ECO:0000256" key="3">
    <source>
        <dbReference type="ARBA" id="ARBA00022723"/>
    </source>
</evidence>
<keyword evidence="5" id="KW-0904">Protein phosphatase</keyword>
<feature type="compositionally biased region" description="Low complexity" evidence="8">
    <location>
        <begin position="85"/>
        <end position="98"/>
    </location>
</feature>
<evidence type="ECO:0000256" key="4">
    <source>
        <dbReference type="ARBA" id="ARBA00022801"/>
    </source>
</evidence>
<evidence type="ECO:0000256" key="5">
    <source>
        <dbReference type="ARBA" id="ARBA00022912"/>
    </source>
</evidence>
<dbReference type="GO" id="GO:0046872">
    <property type="term" value="F:metal ion binding"/>
    <property type="evidence" value="ECO:0007669"/>
    <property type="project" value="UniProtKB-KW"/>
</dbReference>
<dbReference type="PROSITE" id="PS51746">
    <property type="entry name" value="PPM_2"/>
    <property type="match status" value="1"/>
</dbReference>
<comment type="catalytic activity">
    <reaction evidence="7">
        <text>O-phospho-L-threonyl-[protein] + H2O = L-threonyl-[protein] + phosphate</text>
        <dbReference type="Rhea" id="RHEA:47004"/>
        <dbReference type="Rhea" id="RHEA-COMP:11060"/>
        <dbReference type="Rhea" id="RHEA-COMP:11605"/>
        <dbReference type="ChEBI" id="CHEBI:15377"/>
        <dbReference type="ChEBI" id="CHEBI:30013"/>
        <dbReference type="ChEBI" id="CHEBI:43474"/>
        <dbReference type="ChEBI" id="CHEBI:61977"/>
        <dbReference type="EC" id="3.1.3.16"/>
    </reaction>
</comment>
<dbReference type="PANTHER" id="PTHR13832">
    <property type="entry name" value="PROTEIN PHOSPHATASE 2C"/>
    <property type="match status" value="1"/>
</dbReference>
<dbReference type="Proteomes" id="UP000692954">
    <property type="component" value="Unassembled WGS sequence"/>
</dbReference>
<evidence type="ECO:0000256" key="6">
    <source>
        <dbReference type="ARBA" id="ARBA00047761"/>
    </source>
</evidence>
<evidence type="ECO:0000256" key="2">
    <source>
        <dbReference type="ARBA" id="ARBA00013081"/>
    </source>
</evidence>
<dbReference type="EMBL" id="CAJJDN010000011">
    <property type="protein sequence ID" value="CAD8057331.1"/>
    <property type="molecule type" value="Genomic_DNA"/>
</dbReference>
<dbReference type="PANTHER" id="PTHR13832:SF803">
    <property type="entry name" value="PROTEIN PHOSPHATASE 1G"/>
    <property type="match status" value="1"/>
</dbReference>
<feature type="domain" description="PPM-type phosphatase" evidence="9">
    <location>
        <begin position="277"/>
        <end position="555"/>
    </location>
</feature>
<feature type="region of interest" description="Disordered" evidence="8">
    <location>
        <begin position="56"/>
        <end position="156"/>
    </location>
</feature>
<feature type="compositionally biased region" description="Acidic residues" evidence="8">
    <location>
        <begin position="115"/>
        <end position="127"/>
    </location>
</feature>
<evidence type="ECO:0000256" key="1">
    <source>
        <dbReference type="ARBA" id="ARBA00001946"/>
    </source>
</evidence>
<comment type="catalytic activity">
    <reaction evidence="6">
        <text>O-phospho-L-seryl-[protein] + H2O = L-seryl-[protein] + phosphate</text>
        <dbReference type="Rhea" id="RHEA:20629"/>
        <dbReference type="Rhea" id="RHEA-COMP:9863"/>
        <dbReference type="Rhea" id="RHEA-COMP:11604"/>
        <dbReference type="ChEBI" id="CHEBI:15377"/>
        <dbReference type="ChEBI" id="CHEBI:29999"/>
        <dbReference type="ChEBI" id="CHEBI:43474"/>
        <dbReference type="ChEBI" id="CHEBI:83421"/>
        <dbReference type="EC" id="3.1.3.16"/>
    </reaction>
</comment>
<dbReference type="InterPro" id="IPR015655">
    <property type="entry name" value="PP2C"/>
</dbReference>
<reference evidence="10" key="1">
    <citation type="submission" date="2021-01" db="EMBL/GenBank/DDBJ databases">
        <authorList>
            <consortium name="Genoscope - CEA"/>
            <person name="William W."/>
        </authorList>
    </citation>
    <scope>NUCLEOTIDE SEQUENCE</scope>
</reference>
<feature type="region of interest" description="Disordered" evidence="8">
    <location>
        <begin position="1"/>
        <end position="21"/>
    </location>
</feature>
<dbReference type="SMART" id="SM00332">
    <property type="entry name" value="PP2Cc"/>
    <property type="match status" value="1"/>
</dbReference>
<dbReference type="CDD" id="cd00143">
    <property type="entry name" value="PP2Cc"/>
    <property type="match status" value="1"/>
</dbReference>
<dbReference type="GO" id="GO:0004722">
    <property type="term" value="F:protein serine/threonine phosphatase activity"/>
    <property type="evidence" value="ECO:0007669"/>
    <property type="project" value="UniProtKB-EC"/>
</dbReference>
<evidence type="ECO:0000256" key="7">
    <source>
        <dbReference type="ARBA" id="ARBA00048336"/>
    </source>
</evidence>
<comment type="caution">
    <text evidence="10">The sequence shown here is derived from an EMBL/GenBank/DDBJ whole genome shotgun (WGS) entry which is preliminary data.</text>
</comment>
<protein>
    <recommendedName>
        <fullName evidence="2">protein-serine/threonine phosphatase</fullName>
        <ecNumber evidence="2">3.1.3.16</ecNumber>
    </recommendedName>
</protein>
<sequence length="562" mass="64688">MGSGASVEQEQQFQNQPAQNNIFIDEGVGIEQSQLSRKWTTKMTMFKNLETKTFLESQFQNKSPRQTIKLEQKPSVVYSEDSDQIVKSSSSSAISSKMHISHQKKKKPYHKENEEGSEEEEEEESDIEEKQLHNDRRQTKFQNFQSDDSFEERDDGTKLIKQHIQQAEETITSRKSSINSKADQQFLATLEIKDIAEQIHLVKQCLPQNYPACQLYIRTIISEQKLQPGKDKLVKLACRQNLDDSELSDSNNNENNDESKSEIQTDYSPEQLLNQIGIAITSKKGNKNDASPLASDYLIYNDSYQKVIILSNGHGEFGESISNLTYRMVFHYLIRTPTFYTNPMRGLEAVFKRLQNKLKMYIEKKKLDDTHNILLSGCVITVIIQRDSKLYCAQLGDNRTYIYKEHIHNTKQKKIIAEILPMHTPNDNSEKARIFNSGGEVRKNPQGDEYVFVRGRLYPQLHVTRSLGDVIAHVIGVSSQPYFLEYDITYQDTFLILSTSPVFSYQDENDIINHLNGFSLHDIKSACESLYKQCKSSWIVSNGIFEDMTIILLWLGQLKEPK</sequence>
<accession>A0A8S1KSJ4</accession>
<dbReference type="Pfam" id="PF00481">
    <property type="entry name" value="PP2C"/>
    <property type="match status" value="1"/>
</dbReference>
<dbReference type="EC" id="3.1.3.16" evidence="2"/>
<feature type="compositionally biased region" description="Basic residues" evidence="8">
    <location>
        <begin position="99"/>
        <end position="109"/>
    </location>
</feature>
<name>A0A8S1KSJ4_9CILI</name>
<evidence type="ECO:0000259" key="9">
    <source>
        <dbReference type="PROSITE" id="PS51746"/>
    </source>
</evidence>
<comment type="cofactor">
    <cofactor evidence="1">
        <name>Mg(2+)</name>
        <dbReference type="ChEBI" id="CHEBI:18420"/>
    </cofactor>
</comment>
<feature type="region of interest" description="Disordered" evidence="8">
    <location>
        <begin position="244"/>
        <end position="266"/>
    </location>
</feature>
<dbReference type="OrthoDB" id="288268at2759"/>
<proteinExistence type="predicted"/>
<gene>
    <name evidence="10" type="ORF">PSON_ATCC_30995.1.T0110152</name>
</gene>
<evidence type="ECO:0000313" key="11">
    <source>
        <dbReference type="Proteomes" id="UP000692954"/>
    </source>
</evidence>
<evidence type="ECO:0000313" key="10">
    <source>
        <dbReference type="EMBL" id="CAD8057331.1"/>
    </source>
</evidence>
<feature type="compositionally biased region" description="Polar residues" evidence="8">
    <location>
        <begin position="56"/>
        <end position="66"/>
    </location>
</feature>
<keyword evidence="4" id="KW-0378">Hydrolase</keyword>
<dbReference type="FunFam" id="3.60.40.10:FF:000198">
    <property type="entry name" value="Predicted protein"/>
    <property type="match status" value="1"/>
</dbReference>
<keyword evidence="3" id="KW-0479">Metal-binding</keyword>
<evidence type="ECO:0000256" key="8">
    <source>
        <dbReference type="SAM" id="MobiDB-lite"/>
    </source>
</evidence>
<organism evidence="10 11">
    <name type="scientific">Paramecium sonneborni</name>
    <dbReference type="NCBI Taxonomy" id="65129"/>
    <lineage>
        <taxon>Eukaryota</taxon>
        <taxon>Sar</taxon>
        <taxon>Alveolata</taxon>
        <taxon>Ciliophora</taxon>
        <taxon>Intramacronucleata</taxon>
        <taxon>Oligohymenophorea</taxon>
        <taxon>Peniculida</taxon>
        <taxon>Parameciidae</taxon>
        <taxon>Paramecium</taxon>
    </lineage>
</organism>
<feature type="compositionally biased region" description="Low complexity" evidence="8">
    <location>
        <begin position="9"/>
        <end position="21"/>
    </location>
</feature>